<dbReference type="InterPro" id="IPR024952">
    <property type="entry name" value="LPP20-like_dom"/>
</dbReference>
<evidence type="ECO:0000256" key="1">
    <source>
        <dbReference type="SAM" id="SignalP"/>
    </source>
</evidence>
<feature type="domain" description="Lipoprotein LPP20-like" evidence="2">
    <location>
        <begin position="50"/>
        <end position="145"/>
    </location>
</feature>
<feature type="chain" id="PRO_5046012930" evidence="1">
    <location>
        <begin position="18"/>
        <end position="190"/>
    </location>
</feature>
<dbReference type="Proteomes" id="UP000683557">
    <property type="component" value="Chromosome"/>
</dbReference>
<evidence type="ECO:0000313" key="3">
    <source>
        <dbReference type="EMBL" id="QWV92380.1"/>
    </source>
</evidence>
<dbReference type="Pfam" id="PF02169">
    <property type="entry name" value="LPP20"/>
    <property type="match status" value="1"/>
</dbReference>
<accession>A0ABX8J223</accession>
<proteinExistence type="predicted"/>
<keyword evidence="3" id="KW-0449">Lipoprotein</keyword>
<reference evidence="3 4" key="1">
    <citation type="submission" date="2021-06" db="EMBL/GenBank/DDBJ databases">
        <title>Gemonas diversity in paddy soil.</title>
        <authorList>
            <person name="Liu G."/>
        </authorList>
    </citation>
    <scope>NUCLEOTIDE SEQUENCE [LARGE SCALE GENOMIC DNA]</scope>
    <source>
        <strain evidence="3 4">RG10</strain>
    </source>
</reference>
<sequence>MSKLKIMFFVLFMACLAACSSTQTNVAKGVANPVGNGAPQWVLDPGSVPGLNAVGSAAKSPGGIQFQRNEAMAGGRDELARMLSIKVKNSFKNFAEQTGVGDSQTFDKVTTSVSQQLAKQTLNGSKQKDLWIGADGTMYILVALDPKSVADAAKQMAVTSLNNEHALYQKEEAKKAFKQLEEDVDKEFNP</sequence>
<evidence type="ECO:0000259" key="2">
    <source>
        <dbReference type="Pfam" id="PF02169"/>
    </source>
</evidence>
<feature type="signal peptide" evidence="1">
    <location>
        <begin position="1"/>
        <end position="17"/>
    </location>
</feature>
<organism evidence="3 4">
    <name type="scientific">Geomonas oryzisoli</name>
    <dbReference type="NCBI Taxonomy" id="2847992"/>
    <lineage>
        <taxon>Bacteria</taxon>
        <taxon>Pseudomonadati</taxon>
        <taxon>Thermodesulfobacteriota</taxon>
        <taxon>Desulfuromonadia</taxon>
        <taxon>Geobacterales</taxon>
        <taxon>Geobacteraceae</taxon>
        <taxon>Geomonas</taxon>
    </lineage>
</organism>
<dbReference type="RefSeq" id="WP_216799194.1">
    <property type="nucleotide sequence ID" value="NZ_CP076723.1"/>
</dbReference>
<protein>
    <submittedName>
        <fullName evidence="3">LPP20 family lipoprotein</fullName>
    </submittedName>
</protein>
<gene>
    <name evidence="3" type="ORF">KP004_14345</name>
</gene>
<evidence type="ECO:0000313" key="4">
    <source>
        <dbReference type="Proteomes" id="UP000683557"/>
    </source>
</evidence>
<name>A0ABX8J223_9BACT</name>
<dbReference type="EMBL" id="CP076723">
    <property type="protein sequence ID" value="QWV92380.1"/>
    <property type="molecule type" value="Genomic_DNA"/>
</dbReference>
<keyword evidence="4" id="KW-1185">Reference proteome</keyword>
<keyword evidence="1" id="KW-0732">Signal</keyword>